<dbReference type="GO" id="GO:0008270">
    <property type="term" value="F:zinc ion binding"/>
    <property type="evidence" value="ECO:0007669"/>
    <property type="project" value="UniProtKB-KW"/>
</dbReference>
<dbReference type="EC" id="2.3.2.31" evidence="2"/>
<keyword evidence="3" id="KW-0808">Transferase</keyword>
<dbReference type="Proteomes" id="UP000053029">
    <property type="component" value="Unassembled WGS sequence"/>
</dbReference>
<dbReference type="Gene3D" id="3.30.40.10">
    <property type="entry name" value="Zinc/RING finger domain, C3HC4 (zinc finger)"/>
    <property type="match status" value="1"/>
</dbReference>
<dbReference type="InterPro" id="IPR013083">
    <property type="entry name" value="Znf_RING/FYVE/PHD"/>
</dbReference>
<feature type="compositionally biased region" description="Polar residues" evidence="9">
    <location>
        <begin position="401"/>
        <end position="420"/>
    </location>
</feature>
<feature type="domain" description="RING-type" evidence="10">
    <location>
        <begin position="132"/>
        <end position="326"/>
    </location>
</feature>
<keyword evidence="6" id="KW-0863">Zinc-finger</keyword>
<keyword evidence="5" id="KW-0677">Repeat</keyword>
<feature type="region of interest" description="Disordered" evidence="9">
    <location>
        <begin position="508"/>
        <end position="545"/>
    </location>
</feature>
<name>A0A0D2DKV0_9EURO</name>
<dbReference type="SUPFAM" id="SSF57850">
    <property type="entry name" value="RING/U-box"/>
    <property type="match status" value="1"/>
</dbReference>
<evidence type="ECO:0000256" key="5">
    <source>
        <dbReference type="ARBA" id="ARBA00022737"/>
    </source>
</evidence>
<evidence type="ECO:0000256" key="2">
    <source>
        <dbReference type="ARBA" id="ARBA00012251"/>
    </source>
</evidence>
<evidence type="ECO:0000259" key="10">
    <source>
        <dbReference type="PROSITE" id="PS51873"/>
    </source>
</evidence>
<dbReference type="GeneID" id="25307631"/>
<dbReference type="CDD" id="cd20336">
    <property type="entry name" value="Rcat_RBR"/>
    <property type="match status" value="1"/>
</dbReference>
<keyword evidence="7" id="KW-0833">Ubl conjugation pathway</keyword>
<feature type="region of interest" description="Disordered" evidence="9">
    <location>
        <begin position="91"/>
        <end position="129"/>
    </location>
</feature>
<gene>
    <name evidence="11" type="ORF">Z517_08141</name>
</gene>
<feature type="region of interest" description="Disordered" evidence="9">
    <location>
        <begin position="324"/>
        <end position="366"/>
    </location>
</feature>
<feature type="region of interest" description="Disordered" evidence="9">
    <location>
        <begin position="379"/>
        <end position="455"/>
    </location>
</feature>
<evidence type="ECO:0000256" key="3">
    <source>
        <dbReference type="ARBA" id="ARBA00022679"/>
    </source>
</evidence>
<evidence type="ECO:0000313" key="11">
    <source>
        <dbReference type="EMBL" id="KIW78306.1"/>
    </source>
</evidence>
<dbReference type="InterPro" id="IPR044066">
    <property type="entry name" value="TRIAD_supradom"/>
</dbReference>
<reference evidence="11 12" key="1">
    <citation type="submission" date="2015-01" db="EMBL/GenBank/DDBJ databases">
        <title>The Genome Sequence of Fonsecaea pedrosoi CBS 271.37.</title>
        <authorList>
            <consortium name="The Broad Institute Genomics Platform"/>
            <person name="Cuomo C."/>
            <person name="de Hoog S."/>
            <person name="Gorbushina A."/>
            <person name="Stielow B."/>
            <person name="Teixiera M."/>
            <person name="Abouelleil A."/>
            <person name="Chapman S.B."/>
            <person name="Priest M."/>
            <person name="Young S.K."/>
            <person name="Wortman J."/>
            <person name="Nusbaum C."/>
            <person name="Birren B."/>
        </authorList>
    </citation>
    <scope>NUCLEOTIDE SEQUENCE [LARGE SCALE GENOMIC DNA]</scope>
    <source>
        <strain evidence="11 12">CBS 271.37</strain>
    </source>
</reference>
<evidence type="ECO:0000256" key="7">
    <source>
        <dbReference type="ARBA" id="ARBA00022786"/>
    </source>
</evidence>
<evidence type="ECO:0000256" key="6">
    <source>
        <dbReference type="ARBA" id="ARBA00022771"/>
    </source>
</evidence>
<dbReference type="EMBL" id="KN846973">
    <property type="protein sequence ID" value="KIW78306.1"/>
    <property type="molecule type" value="Genomic_DNA"/>
</dbReference>
<dbReference type="RefSeq" id="XP_013282114.1">
    <property type="nucleotide sequence ID" value="XM_013426660.1"/>
</dbReference>
<organism evidence="11 12">
    <name type="scientific">Fonsecaea pedrosoi CBS 271.37</name>
    <dbReference type="NCBI Taxonomy" id="1442368"/>
    <lineage>
        <taxon>Eukaryota</taxon>
        <taxon>Fungi</taxon>
        <taxon>Dikarya</taxon>
        <taxon>Ascomycota</taxon>
        <taxon>Pezizomycotina</taxon>
        <taxon>Eurotiomycetes</taxon>
        <taxon>Chaetothyriomycetidae</taxon>
        <taxon>Chaetothyriales</taxon>
        <taxon>Herpotrichiellaceae</taxon>
        <taxon>Fonsecaea</taxon>
    </lineage>
</organism>
<evidence type="ECO:0000256" key="1">
    <source>
        <dbReference type="ARBA" id="ARBA00001798"/>
    </source>
</evidence>
<feature type="compositionally biased region" description="Polar residues" evidence="9">
    <location>
        <begin position="522"/>
        <end position="532"/>
    </location>
</feature>
<dbReference type="VEuPathDB" id="FungiDB:Z517_08141"/>
<dbReference type="PROSITE" id="PS51873">
    <property type="entry name" value="TRIAD"/>
    <property type="match status" value="1"/>
</dbReference>
<dbReference type="AlphaFoldDB" id="A0A0D2DKV0"/>
<evidence type="ECO:0000256" key="9">
    <source>
        <dbReference type="SAM" id="MobiDB-lite"/>
    </source>
</evidence>
<evidence type="ECO:0000256" key="4">
    <source>
        <dbReference type="ARBA" id="ARBA00022723"/>
    </source>
</evidence>
<dbReference type="HOGENOM" id="CLU_407088_0_0_1"/>
<dbReference type="InterPro" id="IPR031127">
    <property type="entry name" value="E3_UB_ligase_RBR"/>
</dbReference>
<dbReference type="STRING" id="1442368.A0A0D2DKV0"/>
<comment type="catalytic activity">
    <reaction evidence="1">
        <text>[E2 ubiquitin-conjugating enzyme]-S-ubiquitinyl-L-cysteine + [acceptor protein]-L-lysine = [E2 ubiquitin-conjugating enzyme]-L-cysteine + [acceptor protein]-N(6)-ubiquitinyl-L-lysine.</text>
        <dbReference type="EC" id="2.3.2.31"/>
    </reaction>
</comment>
<protein>
    <recommendedName>
        <fullName evidence="2">RBR-type E3 ubiquitin transferase</fullName>
        <ecNumber evidence="2">2.3.2.31</ecNumber>
    </recommendedName>
</protein>
<keyword evidence="4" id="KW-0479">Metal-binding</keyword>
<feature type="compositionally biased region" description="Acidic residues" evidence="9">
    <location>
        <begin position="333"/>
        <end position="347"/>
    </location>
</feature>
<dbReference type="Gene3D" id="1.20.120.1750">
    <property type="match status" value="1"/>
</dbReference>
<dbReference type="GO" id="GO:0016567">
    <property type="term" value="P:protein ubiquitination"/>
    <property type="evidence" value="ECO:0007669"/>
    <property type="project" value="InterPro"/>
</dbReference>
<sequence length="588" mass="65185">MAGQGSPLIALRTAVLDPDHPFTEINPPFAGSEGYLGFKGVRLGVGPDGHAFYDWVYAFSTAADASSALVDHPYITVAGHQYNLFPYHGDSTEPQSELFEPGRTRNPVALPPPPASDISPPRKRLKKSPPNKKIVCKICFGDIDGPYSTPCRRCKEATCYECLRTQFRTAMKYIDRMPVMCCAIVMHHEVVRGILPTAEVERYKQKFDEFNTIDPLYCPVPTCSAFIPPRMFNQTDRTVTCHVCKTAICAKCRQSAKGEHVCAEDESRQFILKTYEYKVCPKCGTGVMKMFGCPHIRCQCGAHWCWDCQRPMNACYQKPCSAARDDGVHSEGGDEEPESEHEEEDEMGASSSGPEPRGINDGTQVQAPQDPILLRSTANTQDEAQDTTVDQAASRGPPELMNTQDNQNGTQALQTDQPASEPTVAEDTAAASPENLDNPDENDWEGVSLNFGDEPTDEAWDTWGCRHHFRAFGKDRIPEFWLVDATPAEDPDLRVECMGCFNKVKVPDGEAKNPGLQDKSCHQTPSTTSQPAMSDAVEEEERRTKKYDWKSQPLSECTLCGIIYCRPCTKAARKRMASERAAPDSGQQ</sequence>
<evidence type="ECO:0000256" key="8">
    <source>
        <dbReference type="ARBA" id="ARBA00022833"/>
    </source>
</evidence>
<dbReference type="Pfam" id="PF01485">
    <property type="entry name" value="IBR"/>
    <property type="match status" value="1"/>
</dbReference>
<dbReference type="InterPro" id="IPR002867">
    <property type="entry name" value="IBR_dom"/>
</dbReference>
<dbReference type="OrthoDB" id="10009520at2759"/>
<dbReference type="GO" id="GO:0061630">
    <property type="term" value="F:ubiquitin protein ligase activity"/>
    <property type="evidence" value="ECO:0007669"/>
    <property type="project" value="UniProtKB-EC"/>
</dbReference>
<dbReference type="Pfam" id="PF26200">
    <property type="entry name" value="Rcat_RNF216"/>
    <property type="match status" value="1"/>
</dbReference>
<feature type="compositionally biased region" description="Polar residues" evidence="9">
    <location>
        <begin position="379"/>
        <end position="391"/>
    </location>
</feature>
<keyword evidence="12" id="KW-1185">Reference proteome</keyword>
<proteinExistence type="predicted"/>
<evidence type="ECO:0000313" key="12">
    <source>
        <dbReference type="Proteomes" id="UP000053029"/>
    </source>
</evidence>
<dbReference type="PANTHER" id="PTHR11685">
    <property type="entry name" value="RBR FAMILY RING FINGER AND IBR DOMAIN-CONTAINING"/>
    <property type="match status" value="1"/>
</dbReference>
<keyword evidence="8" id="KW-0862">Zinc</keyword>
<accession>A0A0D2DKV0</accession>